<keyword evidence="1" id="KW-0614">Plasmid</keyword>
<dbReference type="HOGENOM" id="CLU_1623422_0_0_2"/>
<evidence type="ECO:0000313" key="6">
    <source>
        <dbReference type="Proteomes" id="UP000299011"/>
    </source>
</evidence>
<dbReference type="OrthoDB" id="350304at2157"/>
<organism evidence="1 4">
    <name type="scientific">Haloferax mediterranei (strain ATCC 33500 / DSM 1411 / JCM 8866 / NBRC 14739 / NCIMB 2177 / R-4)</name>
    <name type="common">Halobacterium mediterranei</name>
    <dbReference type="NCBI Taxonomy" id="523841"/>
    <lineage>
        <taxon>Archaea</taxon>
        <taxon>Methanobacteriati</taxon>
        <taxon>Methanobacteriota</taxon>
        <taxon>Stenosarchaea group</taxon>
        <taxon>Halobacteria</taxon>
        <taxon>Halobacteriales</taxon>
        <taxon>Haloferacaceae</taxon>
        <taxon>Haloferax</taxon>
    </lineage>
</organism>
<evidence type="ECO:0000313" key="5">
    <source>
        <dbReference type="Proteomes" id="UP000011603"/>
    </source>
</evidence>
<dbReference type="EMBL" id="CP001869">
    <property type="protein sequence ID" value="AFK20735.1"/>
    <property type="molecule type" value="Genomic_DNA"/>
</dbReference>
<dbReference type="Proteomes" id="UP000299011">
    <property type="component" value="Plasmid pHME132"/>
</dbReference>
<dbReference type="Proteomes" id="UP000011603">
    <property type="component" value="Unassembled WGS sequence"/>
</dbReference>
<gene>
    <name evidence="1" type="ordered locus">HFX_4040</name>
    <name evidence="2" type="ORF">C439_16803</name>
    <name evidence="3" type="ORF">E6P09_19035</name>
</gene>
<reference evidence="1 4" key="2">
    <citation type="journal article" date="2012" name="J. Bacteriol.">
        <title>Complete genome sequence of the metabolically versatile halophilic archaeon Haloferax mediterranei, a poly(3-hydroxybutyrate-co-3-hydroxyvalerate) producer.</title>
        <authorList>
            <person name="Han J."/>
            <person name="Zhang F."/>
            <person name="Hou J."/>
            <person name="Liu X."/>
            <person name="Li M."/>
            <person name="Liu H."/>
            <person name="Cai L."/>
            <person name="Zhang B."/>
            <person name="Chen Y."/>
            <person name="Zhou J."/>
            <person name="Hu S."/>
            <person name="Xiang H."/>
        </authorList>
    </citation>
    <scope>NUCLEOTIDE SEQUENCE [LARGE SCALE GENOMIC DNA]</scope>
    <source>
        <strain evidence="4">ATCC 33500 / DSM 1411 / JCM 8866 / NBRC 14739 / NCIMB 2177 / R-4</strain>
        <strain evidence="1">CGMCC 1.2087</strain>
        <plasmid evidence="4">pHM100</plasmid>
    </source>
</reference>
<reference evidence="3 6" key="5">
    <citation type="submission" date="2019-04" db="EMBL/GenBank/DDBJ databases">
        <title>Methylomes of two halophilic Archaea, Haloarcula marismortui and Haloferax mediterranei.</title>
        <authorList>
            <person name="DasSarma S."/>
            <person name="DasSarma P."/>
            <person name="DasSarma S."/>
            <person name="Fomenkov A."/>
            <person name="Vincze T."/>
            <person name="Anton B.P."/>
            <person name="Roberts R.J."/>
        </authorList>
    </citation>
    <scope>NUCLEOTIDE SEQUENCE [LARGE SCALE GENOMIC DNA]</scope>
    <source>
        <strain evidence="3">ATCC 33500</strain>
        <strain evidence="6">ATCC 33500 / DSM 1411 / JCM 8866 / NBRC 14739 / NCIMB 2177 / R-4</strain>
        <plasmid evidence="3 6">pHME132</plasmid>
    </source>
</reference>
<evidence type="ECO:0000313" key="3">
    <source>
        <dbReference type="EMBL" id="QCQ77411.1"/>
    </source>
</evidence>
<dbReference type="PROSITE" id="PS51257">
    <property type="entry name" value="PROKAR_LIPOPROTEIN"/>
    <property type="match status" value="1"/>
</dbReference>
<sequence>MDNMKRRIFLGLLSVSIAGCTATGAPSNEDSPNHQIMDTQFTLVDPKERSNPDESDVDNRFQHTANVQFNTTKNQIIVKGRLKSGSRSCMETVLESASYNEKSDTLTVVVSDNRDESATICTEEISMVAYESTITFDSSLPGTVVVKHQSEDQEIVFTDSFTQ</sequence>
<proteinExistence type="predicted"/>
<evidence type="ECO:0000313" key="1">
    <source>
        <dbReference type="EMBL" id="AFK20735.1"/>
    </source>
</evidence>
<keyword evidence="5" id="KW-1185">Reference proteome</keyword>
<dbReference type="EMBL" id="CP039142">
    <property type="protein sequence ID" value="QCQ77411.1"/>
    <property type="molecule type" value="Genomic_DNA"/>
</dbReference>
<dbReference type="KEGG" id="hme:HFX_4040"/>
<reference evidence="2 5" key="3">
    <citation type="journal article" date="2014" name="PLoS Genet.">
        <title>Phylogenetically driven sequencing of extremely halophilic archaea reveals strategies for static and dynamic osmo-response.</title>
        <authorList>
            <person name="Becker E.A."/>
            <person name="Seitzer P.M."/>
            <person name="Tritt A."/>
            <person name="Larsen D."/>
            <person name="Krusor M."/>
            <person name="Yao A.I."/>
            <person name="Wu D."/>
            <person name="Madern D."/>
            <person name="Eisen J.A."/>
            <person name="Darling A.E."/>
            <person name="Facciotti M.T."/>
        </authorList>
    </citation>
    <scope>NUCLEOTIDE SEQUENCE [LARGE SCALE GENOMIC DNA]</scope>
    <source>
        <strain evidence="2">ATCC 33500</strain>
        <strain evidence="5">ATCC 33500 / DSM 1411 / JCM 8866 / NBRC 14739 / NCIMB 2177 / R-4</strain>
    </source>
</reference>
<evidence type="ECO:0000313" key="2">
    <source>
        <dbReference type="EMBL" id="ELZ97595.1"/>
    </source>
</evidence>
<geneLocation type="plasmid" evidence="3 6">
    <name>pHME132</name>
</geneLocation>
<dbReference type="Proteomes" id="UP000006469">
    <property type="component" value="Plasmid pHM100"/>
</dbReference>
<evidence type="ECO:0008006" key="7">
    <source>
        <dbReference type="Google" id="ProtNLM"/>
    </source>
</evidence>
<reference evidence="1" key="4">
    <citation type="submission" date="2014-05" db="EMBL/GenBank/DDBJ databases">
        <authorList>
            <person name="Wang L."/>
            <person name="Yang H."/>
            <person name="Xiang H."/>
        </authorList>
    </citation>
    <scope>NUCLEOTIDE SEQUENCE</scope>
    <source>
        <strain evidence="1">CGMCC 1.2087</strain>
        <plasmid evidence="1">pHM100</plasmid>
    </source>
</reference>
<accession>I3R925</accession>
<reference evidence="1" key="1">
    <citation type="journal article" date="2012" name="Appl. Environ. Microbiol.">
        <title>Identification of the haloarchaeal phasin (PhaP) that functions in polyhydroxyalkanoate accumulation and granule formation in Haloferax mediterranei.</title>
        <authorList>
            <person name="Cai S."/>
            <person name="Cai L."/>
            <person name="Liu H."/>
            <person name="Liu X."/>
            <person name="Han J."/>
            <person name="Zhou J."/>
            <person name="Xiang H."/>
        </authorList>
    </citation>
    <scope>NUCLEOTIDE SEQUENCE</scope>
    <source>
        <strain evidence="1">CGMCC 1.2087</strain>
    </source>
</reference>
<name>I3R925_HALMT</name>
<dbReference type="EMBL" id="AOLO01000014">
    <property type="protein sequence ID" value="ELZ97595.1"/>
    <property type="molecule type" value="Genomic_DNA"/>
</dbReference>
<dbReference type="AlphaFoldDB" id="I3R925"/>
<protein>
    <recommendedName>
        <fullName evidence="7">Lipoprotein</fullName>
    </recommendedName>
</protein>
<geneLocation type="plasmid" evidence="1 4">
    <name>pHM100</name>
</geneLocation>
<evidence type="ECO:0000313" key="4">
    <source>
        <dbReference type="Proteomes" id="UP000006469"/>
    </source>
</evidence>